<dbReference type="InterPro" id="IPR048381">
    <property type="entry name" value="GDH_C"/>
</dbReference>
<keyword evidence="6" id="KW-0560">Oxidoreductase</keyword>
<dbReference type="InterPro" id="IPR024727">
    <property type="entry name" value="NAD_Glu_DH_N_ACT1"/>
</dbReference>
<dbReference type="EMBL" id="LS483468">
    <property type="protein sequence ID" value="SQI29535.1"/>
    <property type="molecule type" value="Genomic_DNA"/>
</dbReference>
<dbReference type="Proteomes" id="UP000249091">
    <property type="component" value="Chromosome 1"/>
</dbReference>
<dbReference type="GO" id="GO:0004069">
    <property type="term" value="F:L-aspartate:2-oxoglutarate aminotransferase activity"/>
    <property type="evidence" value="ECO:0007669"/>
    <property type="project" value="InterPro"/>
</dbReference>
<dbReference type="Pfam" id="PF21079">
    <property type="entry name" value="GDH_HM2"/>
    <property type="match status" value="1"/>
</dbReference>
<dbReference type="PIRSF" id="PIRSF036761">
    <property type="entry name" value="GDH_Mll4104"/>
    <property type="match status" value="1"/>
</dbReference>
<dbReference type="RefSeq" id="WP_072698717.1">
    <property type="nucleotide sequence ID" value="NZ_JAFBBL010000001.1"/>
</dbReference>
<proteinExistence type="predicted"/>
<evidence type="ECO:0000259" key="3">
    <source>
        <dbReference type="Pfam" id="PF21075"/>
    </source>
</evidence>
<feature type="domain" description="NAD-glutamate dehydrogenase catalytic" evidence="1">
    <location>
        <begin position="708"/>
        <end position="1211"/>
    </location>
</feature>
<evidence type="ECO:0000259" key="2">
    <source>
        <dbReference type="Pfam" id="PF21074"/>
    </source>
</evidence>
<protein>
    <submittedName>
        <fullName evidence="6">NAD-specific glutamate dehydrogenase</fullName>
        <ecNumber evidence="6">1.4.1.2</ecNumber>
    </submittedName>
</protein>
<dbReference type="PANTHER" id="PTHR43403">
    <property type="entry name" value="NAD-SPECIFIC GLUTAMATE DEHYDROGENASE"/>
    <property type="match status" value="1"/>
</dbReference>
<dbReference type="Pfam" id="PF21073">
    <property type="entry name" value="GDH_HM1"/>
    <property type="match status" value="1"/>
</dbReference>
<dbReference type="InterPro" id="IPR049058">
    <property type="entry name" value="NAD_Glu_DH_HM2"/>
</dbReference>
<reference evidence="6 7" key="1">
    <citation type="submission" date="2018-06" db="EMBL/GenBank/DDBJ databases">
        <authorList>
            <consortium name="Pathogen Informatics"/>
            <person name="Doyle S."/>
        </authorList>
    </citation>
    <scope>NUCLEOTIDE SEQUENCE [LARGE SCALE GENOMIC DNA]</scope>
    <source>
        <strain evidence="6 7">NCTC10994</strain>
    </source>
</reference>
<dbReference type="Pfam" id="PF21075">
    <property type="entry name" value="GDH_ACT1"/>
    <property type="match status" value="1"/>
</dbReference>
<name>A0A2X4WRF2_9NOCA</name>
<feature type="domain" description="NAD-glutamate dehydrogenase N-terminal ACT1" evidence="3">
    <location>
        <begin position="27"/>
        <end position="154"/>
    </location>
</feature>
<feature type="domain" description="NAD-glutamate dehydrogenase ACT2" evidence="4">
    <location>
        <begin position="383"/>
        <end position="476"/>
    </location>
</feature>
<accession>A0A2X4WRF2</accession>
<dbReference type="Gene3D" id="3.40.50.720">
    <property type="entry name" value="NAD(P)-binding Rossmann-like Domain"/>
    <property type="match status" value="1"/>
</dbReference>
<dbReference type="Pfam" id="PF21076">
    <property type="entry name" value="GDH_ACT2"/>
    <property type="match status" value="1"/>
</dbReference>
<organism evidence="6 7">
    <name type="scientific">Rhodococcus coprophilus</name>
    <dbReference type="NCBI Taxonomy" id="38310"/>
    <lineage>
        <taxon>Bacteria</taxon>
        <taxon>Bacillati</taxon>
        <taxon>Actinomycetota</taxon>
        <taxon>Actinomycetes</taxon>
        <taxon>Mycobacteriales</taxon>
        <taxon>Nocardiaceae</taxon>
        <taxon>Rhodococcus</taxon>
    </lineage>
</organism>
<dbReference type="SUPFAM" id="SSF51735">
    <property type="entry name" value="NAD(P)-binding Rossmann-fold domains"/>
    <property type="match status" value="1"/>
</dbReference>
<evidence type="ECO:0000313" key="7">
    <source>
        <dbReference type="Proteomes" id="UP000249091"/>
    </source>
</evidence>
<feature type="domain" description="NAD-specific glutamate dehydrogenase C-terminal" evidence="2">
    <location>
        <begin position="1257"/>
        <end position="1592"/>
    </location>
</feature>
<gene>
    <name evidence="6" type="primary">gdhB_1</name>
    <name evidence="6" type="ORF">NCTC10994_01092</name>
</gene>
<keyword evidence="7" id="KW-1185">Reference proteome</keyword>
<dbReference type="InterPro" id="IPR049064">
    <property type="entry name" value="NAD_Glu_DH_ACT3"/>
</dbReference>
<evidence type="ECO:0000259" key="5">
    <source>
        <dbReference type="Pfam" id="PF21077"/>
    </source>
</evidence>
<dbReference type="InterPro" id="IPR049056">
    <property type="entry name" value="NAD_Glu_DH_HM3"/>
</dbReference>
<dbReference type="InterPro" id="IPR049062">
    <property type="entry name" value="NAD_Glu_DH_ACT2"/>
</dbReference>
<dbReference type="InterPro" id="IPR036291">
    <property type="entry name" value="NAD(P)-bd_dom_sf"/>
</dbReference>
<dbReference type="Pfam" id="PF21078">
    <property type="entry name" value="GDH_HM3"/>
    <property type="match status" value="1"/>
</dbReference>
<evidence type="ECO:0000259" key="1">
    <source>
        <dbReference type="Pfam" id="PF05088"/>
    </source>
</evidence>
<dbReference type="SUPFAM" id="SSF53223">
    <property type="entry name" value="Aminoacid dehydrogenase-like, N-terminal domain"/>
    <property type="match status" value="1"/>
</dbReference>
<dbReference type="InterPro" id="IPR007780">
    <property type="entry name" value="NAD_Glu_DH_bac"/>
</dbReference>
<dbReference type="Pfam" id="PF21077">
    <property type="entry name" value="GDH_ACT3"/>
    <property type="match status" value="1"/>
</dbReference>
<dbReference type="GO" id="GO:0004352">
    <property type="term" value="F:glutamate dehydrogenase (NAD+) activity"/>
    <property type="evidence" value="ECO:0007669"/>
    <property type="project" value="UniProtKB-EC"/>
</dbReference>
<dbReference type="EC" id="1.4.1.2" evidence="6"/>
<dbReference type="KEGG" id="rcr:NCTC10994_01092"/>
<dbReference type="InterPro" id="IPR028971">
    <property type="entry name" value="NAD-GDH_cat"/>
</dbReference>
<evidence type="ECO:0000313" key="6">
    <source>
        <dbReference type="EMBL" id="SQI29535.1"/>
    </source>
</evidence>
<dbReference type="InterPro" id="IPR049059">
    <property type="entry name" value="NAD_Glu_DH_HM1"/>
</dbReference>
<dbReference type="InterPro" id="IPR046346">
    <property type="entry name" value="Aminoacid_DH-like_N_sf"/>
</dbReference>
<sequence>MTDSTASQLDSSFLTVLTHAYEQSGEEIGDPATIAGAHLELGRDRMPGTAAVHVRPPGDDPLGSTAQIVTDDMPLLVEAVLALFARLGVSVDAVVHPEFSVLRDDAGRLLGLSLANRTPGDEADTALRVAESWMHVQFAVGADGPTAEAIEDGLRHALGDVRQVVSDTGPMLALQRELASALDALAAAPPPRHTATVLAETADLLRWLGRGHFTMLGYRRYDFVDPEGSGVLHSRPVPGSGLGVLRSADGDIDLLDLPPGARPDRRPLLVLTQGALPTTVHRSVYPYFVGIAVLDEEGGVVGEHRFLGVLTVTALNDNILDIPLISRRVRSVIDRAHVDLTSYTGQAMLEIMQAIPRAELFSMDTATLYDTVSSVVDIRRQVRLFVRVDTHRRYVSCLVYLPRDRYTTKVRIAMQEILLREYGGGVLDYTARVSEGELALLHVTIRFPGRGRREIDTSDENRARIQSLLAETSRNWADRLSEAAAGDTRVDAALVQRYADAVPEAYKEDFPSDRALSDLVLLDRLKVGEIETRLDRPDPSVPRTWRFTLYVGDEAVTLGRVLPVLQSLGVQVVDERPYRVPRSDGMVCWIYDFGLEVPNDLEPGLLDTDPTLARRFTDMFVVAWRGDAETDRFNELVLRAGLAWRQAVMLRAYAKYLRQTGFPYSQHNIEGVLLDHPDITVLLVGLFEARFDPDAASPGREEQITDELSSRIEAVTGLVTDRILRALFSLIRSTLRTNYFVPADDGRARGRVLSMKLDPAGIPELPQPRPKFEIFVYAPDVEGVHMRYGAVARGGLRWSDRREDYRTEVLGLVKAQAVKNAVIVPVGAKGGFVVKHTPEPTGDAAADRQAVRARGELCYRRFISGLLDLTDNLDTSRTNVIPPQRVVRHDGDDTYLVVAADKGTASFSDLANSVAAEYDFWLGDAFASGGSAGYDHKEMGITARGAWESVKRHFRELGLDTQSENFTVAGIGDMSGDVFGNGMLLSEHIELVAAFDHRHIFLDPEPDAARSFAERRRIFELPRSSWADYDPALIGEGGGVWERTRKSIPVSAAARRVLGLDDDVTELTPPELIRAILRAPVDLLWNGGIGTYIKSESEAHADVGDKSNDAVRVDGGGVRARVIGEGGNLGVTQLGRIEYARTGGKINTDAIDNSAGVDCSDHEVNIKILLDSMVTAGELQVADRNPLLASMTDDVAELVLADNIGQNNVLGLERAAAPAMLAVHQRLIRTLEAEHGLDRSLDALPDDTEIARRLAAGEGLTSPELSQLLAHVKLALVDELLETDVPDNDTFASRLPGYFPPALRDRFVAGIKAHPLRRQIVATILANETVDNGGISFVYRLTEETGASSTDAIRAYAAVTAIFGLPAIWDRVRSERLPTDVEDELLLESRRVLDRASRRLLSTRPQPLAVGAEISRYRDRFARLAPRVSEWVRGHHVEDFARRTAPVLERGAPVDPTEAVYYLLVQFVLLDVIDAADIVERDDEEVAELYYALDAHLGIDRLLSAVSVLEKGDRWHSLARLALRDDLYGSLIALVLDVFAGAEPGETTAEMIEDWELSNGSRLVRARAALDEIFASGNLDLAILSVAARQIRSMVRTGASDRR</sequence>
<dbReference type="GO" id="GO:0006538">
    <property type="term" value="P:L-glutamate catabolic process"/>
    <property type="evidence" value="ECO:0007669"/>
    <property type="project" value="InterPro"/>
</dbReference>
<dbReference type="STRING" id="1219011.GCA_001895045_00810"/>
<dbReference type="Pfam" id="PF21074">
    <property type="entry name" value="GDH_C"/>
    <property type="match status" value="1"/>
</dbReference>
<dbReference type="PANTHER" id="PTHR43403:SF1">
    <property type="entry name" value="NAD-SPECIFIC GLUTAMATE DEHYDROGENASE"/>
    <property type="match status" value="1"/>
</dbReference>
<feature type="domain" description="NAD-glutamate dehydrogenase ACT3" evidence="5">
    <location>
        <begin position="531"/>
        <end position="600"/>
    </location>
</feature>
<evidence type="ECO:0000259" key="4">
    <source>
        <dbReference type="Pfam" id="PF21076"/>
    </source>
</evidence>
<dbReference type="Pfam" id="PF05088">
    <property type="entry name" value="Bac_GDH_CD"/>
    <property type="match status" value="1"/>
</dbReference>